<dbReference type="Proteomes" id="UP000224915">
    <property type="component" value="Unassembled WGS sequence"/>
</dbReference>
<keyword evidence="2" id="KW-1133">Transmembrane helix</keyword>
<name>A0A2A9D1E3_9MICO</name>
<dbReference type="AlphaFoldDB" id="A0A2A9D1E3"/>
<comment type="caution">
    <text evidence="3">The sequence shown here is derived from an EMBL/GenBank/DDBJ whole genome shotgun (WGS) entry which is preliminary data.</text>
</comment>
<keyword evidence="3" id="KW-0645">Protease</keyword>
<evidence type="ECO:0000256" key="1">
    <source>
        <dbReference type="SAM" id="MobiDB-lite"/>
    </source>
</evidence>
<dbReference type="InterPro" id="IPR026898">
    <property type="entry name" value="PrsW"/>
</dbReference>
<evidence type="ECO:0000313" key="3">
    <source>
        <dbReference type="EMBL" id="PFG20176.1"/>
    </source>
</evidence>
<dbReference type="OrthoDB" id="5141135at2"/>
<feature type="transmembrane region" description="Helical" evidence="2">
    <location>
        <begin position="279"/>
        <end position="297"/>
    </location>
</feature>
<dbReference type="RefSeq" id="WP_098469199.1">
    <property type="nucleotide sequence ID" value="NZ_PDJD01000001.1"/>
</dbReference>
<proteinExistence type="predicted"/>
<feature type="transmembrane region" description="Helical" evidence="2">
    <location>
        <begin position="127"/>
        <end position="146"/>
    </location>
</feature>
<keyword evidence="2" id="KW-0472">Membrane</keyword>
<dbReference type="GO" id="GO:0008233">
    <property type="term" value="F:peptidase activity"/>
    <property type="evidence" value="ECO:0007669"/>
    <property type="project" value="UniProtKB-KW"/>
</dbReference>
<keyword evidence="3" id="KW-0378">Hydrolase</keyword>
<protein>
    <submittedName>
        <fullName evidence="3">Protease prsW family protein</fullName>
    </submittedName>
</protein>
<keyword evidence="2" id="KW-0812">Transmembrane</keyword>
<evidence type="ECO:0000256" key="2">
    <source>
        <dbReference type="SAM" id="Phobius"/>
    </source>
</evidence>
<dbReference type="EMBL" id="PDJD01000001">
    <property type="protein sequence ID" value="PFG20176.1"/>
    <property type="molecule type" value="Genomic_DNA"/>
</dbReference>
<dbReference type="Pfam" id="PF13367">
    <property type="entry name" value="PrsW-protease"/>
    <property type="match status" value="1"/>
</dbReference>
<feature type="transmembrane region" description="Helical" evidence="2">
    <location>
        <begin position="94"/>
        <end position="115"/>
    </location>
</feature>
<feature type="transmembrane region" description="Helical" evidence="2">
    <location>
        <begin position="64"/>
        <end position="82"/>
    </location>
</feature>
<evidence type="ECO:0000313" key="4">
    <source>
        <dbReference type="Proteomes" id="UP000224915"/>
    </source>
</evidence>
<feature type="region of interest" description="Disordered" evidence="1">
    <location>
        <begin position="1"/>
        <end position="26"/>
    </location>
</feature>
<feature type="transmembrane region" description="Helical" evidence="2">
    <location>
        <begin position="303"/>
        <end position="324"/>
    </location>
</feature>
<accession>A0A2A9D1E3</accession>
<gene>
    <name evidence="3" type="ORF">ATL40_1765</name>
</gene>
<reference evidence="3 4" key="1">
    <citation type="submission" date="2017-10" db="EMBL/GenBank/DDBJ databases">
        <title>Sequencing the genomes of 1000 actinobacteria strains.</title>
        <authorList>
            <person name="Klenk H.-P."/>
        </authorList>
    </citation>
    <scope>NUCLEOTIDE SEQUENCE [LARGE SCALE GENOMIC DNA]</scope>
    <source>
        <strain evidence="3 4">DSM 21801</strain>
    </source>
</reference>
<dbReference type="GO" id="GO:0006508">
    <property type="term" value="P:proteolysis"/>
    <property type="evidence" value="ECO:0007669"/>
    <property type="project" value="UniProtKB-KW"/>
</dbReference>
<organism evidence="3 4">
    <name type="scientific">Serinibacter salmoneus</name>
    <dbReference type="NCBI Taxonomy" id="556530"/>
    <lineage>
        <taxon>Bacteria</taxon>
        <taxon>Bacillati</taxon>
        <taxon>Actinomycetota</taxon>
        <taxon>Actinomycetes</taxon>
        <taxon>Micrococcales</taxon>
        <taxon>Beutenbergiaceae</taxon>
        <taxon>Serinibacter</taxon>
    </lineage>
</organism>
<feature type="transmembrane region" description="Helical" evidence="2">
    <location>
        <begin position="251"/>
        <end position="272"/>
    </location>
</feature>
<feature type="transmembrane region" description="Helical" evidence="2">
    <location>
        <begin position="195"/>
        <end position="215"/>
    </location>
</feature>
<sequence>MTAPHGAHRAAAPTQTPPPGTYPSGHAGFAREWTGALWSGPKLPEPSAPELHSPRSLGATMRRAPFWIAVGGLLIGAVLAWVGGSTGSTPNEVVLGVAGLFAVGGPIVALVLGTARRLRIEASVPRVATWWGLAAGVIAVGVALGLESAFRALVGSASEPGYLFAGPAEEFAKLLVPLILLAVGLPWIRDPRAGVWVVVLAGAVFGIFEGIEFAVGSGLHQDKVLGDVDLSGLSESTRHALLTFAGTMGRAWVELLHVMITAGAASVIWLNLARGTRKAAGLIIGMWLAAAALHSFNDGVLTLLPGAGPQFASIVFIVALYTLWYRPLVRRLVPPDALAAVPTRWIPPLPRG</sequence>
<feature type="transmembrane region" description="Helical" evidence="2">
    <location>
        <begin position="171"/>
        <end position="188"/>
    </location>
</feature>
<keyword evidence="4" id="KW-1185">Reference proteome</keyword>